<reference evidence="1 2" key="1">
    <citation type="journal article" date="2011" name="PLoS Pathog.">
        <title>Endophytic Life Strategies Decoded by Genome and Transcriptome Analyses of the Mutualistic Root Symbiont Piriformospora indica.</title>
        <authorList>
            <person name="Zuccaro A."/>
            <person name="Lahrmann U."/>
            <person name="Guldener U."/>
            <person name="Langen G."/>
            <person name="Pfiffi S."/>
            <person name="Biedenkopf D."/>
            <person name="Wong P."/>
            <person name="Samans B."/>
            <person name="Grimm C."/>
            <person name="Basiewicz M."/>
            <person name="Murat C."/>
            <person name="Martin F."/>
            <person name="Kogel K.H."/>
        </authorList>
    </citation>
    <scope>NUCLEOTIDE SEQUENCE [LARGE SCALE GENOMIC DNA]</scope>
    <source>
        <strain evidence="1 2">DSM 11827</strain>
    </source>
</reference>
<dbReference type="AlphaFoldDB" id="G4TL85"/>
<evidence type="ECO:0000313" key="2">
    <source>
        <dbReference type="Proteomes" id="UP000007148"/>
    </source>
</evidence>
<dbReference type="EMBL" id="CAFZ01000147">
    <property type="protein sequence ID" value="CCA72078.1"/>
    <property type="molecule type" value="Genomic_DNA"/>
</dbReference>
<dbReference type="InParanoid" id="G4TL85"/>
<name>G4TL85_SERID</name>
<sequence>MGNSEAHPTPIVACAEAYVGDVQIMKVLSASIVSRVGPGSCLLNSKGQIMARLYTGSVIKAGMYGVAQFWNGPVLTRTGGRPSKEGNDSR</sequence>
<dbReference type="HOGENOM" id="CLU_2441680_0_0_1"/>
<accession>G4TL85</accession>
<evidence type="ECO:0000313" key="1">
    <source>
        <dbReference type="EMBL" id="CCA72078.1"/>
    </source>
</evidence>
<organism evidence="1 2">
    <name type="scientific">Serendipita indica (strain DSM 11827)</name>
    <name type="common">Root endophyte fungus</name>
    <name type="synonym">Piriformospora indica</name>
    <dbReference type="NCBI Taxonomy" id="1109443"/>
    <lineage>
        <taxon>Eukaryota</taxon>
        <taxon>Fungi</taxon>
        <taxon>Dikarya</taxon>
        <taxon>Basidiomycota</taxon>
        <taxon>Agaricomycotina</taxon>
        <taxon>Agaricomycetes</taxon>
        <taxon>Sebacinales</taxon>
        <taxon>Serendipitaceae</taxon>
        <taxon>Serendipita</taxon>
    </lineage>
</organism>
<comment type="caution">
    <text evidence="1">The sequence shown here is derived from an EMBL/GenBank/DDBJ whole genome shotgun (WGS) entry which is preliminary data.</text>
</comment>
<protein>
    <submittedName>
        <fullName evidence="1">Uncharacterized protein</fullName>
    </submittedName>
</protein>
<dbReference type="Proteomes" id="UP000007148">
    <property type="component" value="Unassembled WGS sequence"/>
</dbReference>
<proteinExistence type="predicted"/>
<gene>
    <name evidence="1" type="ORF">PIIN_06014</name>
</gene>
<keyword evidence="2" id="KW-1185">Reference proteome</keyword>